<comment type="similarity">
    <text evidence="2">Belongs to the amidase family.</text>
</comment>
<dbReference type="EC" id="3.5.1.4" evidence="3"/>
<comment type="caution">
    <text evidence="5">The sequence shown here is derived from an EMBL/GenBank/DDBJ whole genome shotgun (WGS) entry which is preliminary data.</text>
</comment>
<dbReference type="Gene3D" id="3.90.1300.10">
    <property type="entry name" value="Amidase signature (AS) domain"/>
    <property type="match status" value="1"/>
</dbReference>
<dbReference type="RefSeq" id="WP_069407755.1">
    <property type="nucleotide sequence ID" value="NZ_MIGZ01000218.1"/>
</dbReference>
<protein>
    <recommendedName>
        <fullName evidence="3">amidase</fullName>
        <ecNumber evidence="3">3.5.1.4</ecNumber>
    </recommendedName>
</protein>
<dbReference type="PANTHER" id="PTHR11895">
    <property type="entry name" value="TRANSAMIDASE"/>
    <property type="match status" value="1"/>
</dbReference>
<evidence type="ECO:0000259" key="4">
    <source>
        <dbReference type="Pfam" id="PF01425"/>
    </source>
</evidence>
<dbReference type="SUPFAM" id="SSF75304">
    <property type="entry name" value="Amidase signature (AS) enzymes"/>
    <property type="match status" value="1"/>
</dbReference>
<dbReference type="GO" id="GO:0004040">
    <property type="term" value="F:amidase activity"/>
    <property type="evidence" value="ECO:0007669"/>
    <property type="project" value="UniProtKB-EC"/>
</dbReference>
<dbReference type="EMBL" id="MIGZ01000218">
    <property type="protein sequence ID" value="ODQ84982.1"/>
    <property type="molecule type" value="Genomic_DNA"/>
</dbReference>
<sequence length="468" mass="50322">MERIHAFGDDALGDLDAVALVDALQAGTVSAAELVAAAVARTEALNPALNGLAYEAFDRARNRANAPRPYGGYFNGVPSYLKDNVAVADMPTMSGTDAWDPRPEPADGDFAKGFLATGLVPLGKTQLSEFGFSASAEHPRLGPVRNPWNTEHTAGASSSGSAAFVAAGAVPIAHANDGGGSIRIPASCNGLVGLKPSRGRLPLDKDVRRMPLRIVANGVVSRSVRDTAAFYREMERAYANPKLPGIGDVTHPAKQRLRIAVCTESIARDASPEVRELTLKTAALLEELGHQVTTIDNPVPSRFMDDFLLYWSFLAFALVRSGRHGFGPSFDRAKLDSLTLGLEQHAARNLHRLPLAIARLSRIRRITSRLTSTYDVLLTPTLADVTPRIGHLDPTADYQQVIDRLVEWVAYTPLQNATGEPAISLPLAESASGLPVGMMFAAPLGQEARLLGLAYELEEAKPWRRIQD</sequence>
<accession>A0A1E3R6I8</accession>
<evidence type="ECO:0000256" key="3">
    <source>
        <dbReference type="ARBA" id="ARBA00012922"/>
    </source>
</evidence>
<comment type="catalytic activity">
    <reaction evidence="1">
        <text>a monocarboxylic acid amide + H2O = a monocarboxylate + NH4(+)</text>
        <dbReference type="Rhea" id="RHEA:12020"/>
        <dbReference type="ChEBI" id="CHEBI:15377"/>
        <dbReference type="ChEBI" id="CHEBI:28938"/>
        <dbReference type="ChEBI" id="CHEBI:35757"/>
        <dbReference type="ChEBI" id="CHEBI:83628"/>
        <dbReference type="EC" id="3.5.1.4"/>
    </reaction>
</comment>
<dbReference type="PANTHER" id="PTHR11895:SF7">
    <property type="entry name" value="GLUTAMYL-TRNA(GLN) AMIDOTRANSFERASE SUBUNIT A, MITOCHONDRIAL"/>
    <property type="match status" value="1"/>
</dbReference>
<dbReference type="Proteomes" id="UP000094243">
    <property type="component" value="Unassembled WGS sequence"/>
</dbReference>
<dbReference type="AlphaFoldDB" id="A0A1E3R6I8"/>
<dbReference type="OrthoDB" id="5175573at2"/>
<feature type="domain" description="Amidase" evidence="4">
    <location>
        <begin position="33"/>
        <end position="451"/>
    </location>
</feature>
<dbReference type="Pfam" id="PF01425">
    <property type="entry name" value="Amidase"/>
    <property type="match status" value="1"/>
</dbReference>
<dbReference type="NCBIfam" id="NF005899">
    <property type="entry name" value="PRK07869.1"/>
    <property type="match status" value="1"/>
</dbReference>
<proteinExistence type="inferred from homology"/>
<evidence type="ECO:0000313" key="6">
    <source>
        <dbReference type="Proteomes" id="UP000094243"/>
    </source>
</evidence>
<dbReference type="InterPro" id="IPR000120">
    <property type="entry name" value="Amidase"/>
</dbReference>
<name>A0A1E3R6I8_9MYCO</name>
<dbReference type="PROSITE" id="PS00571">
    <property type="entry name" value="AMIDASES"/>
    <property type="match status" value="1"/>
</dbReference>
<evidence type="ECO:0000256" key="2">
    <source>
        <dbReference type="ARBA" id="ARBA00009199"/>
    </source>
</evidence>
<evidence type="ECO:0000256" key="1">
    <source>
        <dbReference type="ARBA" id="ARBA00001311"/>
    </source>
</evidence>
<reference evidence="6" key="1">
    <citation type="submission" date="2016-09" db="EMBL/GenBank/DDBJ databases">
        <authorList>
            <person name="Greninger A.L."/>
            <person name="Jerome K.R."/>
            <person name="Mcnair B."/>
            <person name="Wallis C."/>
            <person name="Fang F."/>
        </authorList>
    </citation>
    <scope>NUCLEOTIDE SEQUENCE [LARGE SCALE GENOMIC DNA]</scope>
    <source>
        <strain evidence="6">M7</strain>
    </source>
</reference>
<gene>
    <name evidence="5" type="ORF">BHQ17_25095</name>
</gene>
<evidence type="ECO:0000313" key="5">
    <source>
        <dbReference type="EMBL" id="ODQ84982.1"/>
    </source>
</evidence>
<dbReference type="InterPro" id="IPR023631">
    <property type="entry name" value="Amidase_dom"/>
</dbReference>
<dbReference type="InterPro" id="IPR036928">
    <property type="entry name" value="AS_sf"/>
</dbReference>
<keyword evidence="6" id="KW-1185">Reference proteome</keyword>
<organism evidence="5 6">
    <name type="scientific">Mycolicibacterium holsaticum</name>
    <dbReference type="NCBI Taxonomy" id="152142"/>
    <lineage>
        <taxon>Bacteria</taxon>
        <taxon>Bacillati</taxon>
        <taxon>Actinomycetota</taxon>
        <taxon>Actinomycetes</taxon>
        <taxon>Mycobacteriales</taxon>
        <taxon>Mycobacteriaceae</taxon>
        <taxon>Mycolicibacterium</taxon>
    </lineage>
</organism>
<dbReference type="InterPro" id="IPR020556">
    <property type="entry name" value="Amidase_CS"/>
</dbReference>